<evidence type="ECO:0000313" key="2">
    <source>
        <dbReference type="Proteomes" id="UP000028681"/>
    </source>
</evidence>
<sequence>MEHTLAGPVAAGMEIINQIYPVEGPVRAAAGAAMGLSIPMVPFVVRRAAWCPA</sequence>
<protein>
    <submittedName>
        <fullName evidence="1">Uncharacterized protein</fullName>
    </submittedName>
</protein>
<proteinExistence type="predicted"/>
<organism evidence="1 2">
    <name type="scientific">Edwardsiella anguillarum ET080813</name>
    <dbReference type="NCBI Taxonomy" id="667120"/>
    <lineage>
        <taxon>Bacteria</taxon>
        <taxon>Pseudomonadati</taxon>
        <taxon>Pseudomonadota</taxon>
        <taxon>Gammaproteobacteria</taxon>
        <taxon>Enterobacterales</taxon>
        <taxon>Hafniaceae</taxon>
        <taxon>Edwardsiella</taxon>
    </lineage>
</organism>
<name>A0A076LSI4_9GAMM</name>
<dbReference type="Proteomes" id="UP000028681">
    <property type="component" value="Chromosome"/>
</dbReference>
<reference evidence="1 2" key="1">
    <citation type="journal article" date="2012" name="PLoS ONE">
        <title>Edwardsiella comparative phylogenomics reveal the new intra/inter-species taxonomic relationships, virulence evolution and niche adaptation mechanisms.</title>
        <authorList>
            <person name="Yang M."/>
            <person name="Lv Y."/>
            <person name="Xiao J."/>
            <person name="Wu H."/>
            <person name="Zheng H."/>
            <person name="Liu Q."/>
            <person name="Zhang Y."/>
            <person name="Wang Q."/>
        </authorList>
    </citation>
    <scope>NUCLEOTIDE SEQUENCE [LARGE SCALE GENOMIC DNA]</scope>
    <source>
        <strain evidence="2">080813</strain>
    </source>
</reference>
<dbReference type="EMBL" id="CP006664">
    <property type="protein sequence ID" value="AIJ09622.1"/>
    <property type="molecule type" value="Genomic_DNA"/>
</dbReference>
<accession>A0A076LSI4</accession>
<evidence type="ECO:0000313" key="1">
    <source>
        <dbReference type="EMBL" id="AIJ09622.1"/>
    </source>
</evidence>
<dbReference type="KEGG" id="ete:ETEE_3195"/>
<dbReference type="AlphaFoldDB" id="A0A076LSI4"/>
<gene>
    <name evidence="1" type="ORF">ETEE_3195</name>
</gene>
<dbReference type="HOGENOM" id="CLU_3061095_0_0_6"/>